<dbReference type="EMBL" id="JPFU01000002">
    <property type="protein sequence ID" value="KEQ38660.1"/>
    <property type="molecule type" value="Genomic_DNA"/>
</dbReference>
<gene>
    <name evidence="4" type="ORF">D8836_07850</name>
    <name evidence="3" type="ORF">D8853_07060</name>
    <name evidence="2" type="ORF">SK629_0065</name>
</gene>
<protein>
    <submittedName>
        <fullName evidence="2">Class IIb bacteriocin, lactobin A/cerein 7B family protein</fullName>
    </submittedName>
</protein>
<evidence type="ECO:0000313" key="7">
    <source>
        <dbReference type="Proteomes" id="UP000267691"/>
    </source>
</evidence>
<keyword evidence="1" id="KW-1133">Transmembrane helix</keyword>
<organism evidence="2 5">
    <name type="scientific">Streptococcus mitis</name>
    <dbReference type="NCBI Taxonomy" id="28037"/>
    <lineage>
        <taxon>Bacteria</taxon>
        <taxon>Bacillati</taxon>
        <taxon>Bacillota</taxon>
        <taxon>Bacilli</taxon>
        <taxon>Lactobacillales</taxon>
        <taxon>Streptococcaceae</taxon>
        <taxon>Streptococcus</taxon>
        <taxon>Streptococcus mitis group</taxon>
    </lineage>
</organism>
<evidence type="ECO:0000313" key="2">
    <source>
        <dbReference type="EMBL" id="KEQ38660.1"/>
    </source>
</evidence>
<dbReference type="Proteomes" id="UP000028090">
    <property type="component" value="Unassembled WGS sequence"/>
</dbReference>
<dbReference type="InterPro" id="IPR019493">
    <property type="entry name" value="Bacteriocin_IIb_lactacin-rel"/>
</dbReference>
<dbReference type="PATRIC" id="fig|28037.95.peg.57"/>
<evidence type="ECO:0000313" key="4">
    <source>
        <dbReference type="EMBL" id="RSJ11716.1"/>
    </source>
</evidence>
<evidence type="ECO:0000313" key="6">
    <source>
        <dbReference type="Proteomes" id="UP000267438"/>
    </source>
</evidence>
<dbReference type="Pfam" id="PF10439">
    <property type="entry name" value="Bacteriocin_IIc"/>
    <property type="match status" value="1"/>
</dbReference>
<evidence type="ECO:0000313" key="5">
    <source>
        <dbReference type="Proteomes" id="UP000028090"/>
    </source>
</evidence>
<dbReference type="EMBL" id="RJOH01000014">
    <property type="protein sequence ID" value="RSJ11716.1"/>
    <property type="molecule type" value="Genomic_DNA"/>
</dbReference>
<keyword evidence="1" id="KW-0472">Membrane</keyword>
<dbReference type="AlphaFoldDB" id="A0A081Q6T7"/>
<keyword evidence="1" id="KW-0812">Transmembrane</keyword>
<comment type="caution">
    <text evidence="2">The sequence shown here is derived from an EMBL/GenBank/DDBJ whole genome shotgun (WGS) entry which is preliminary data.</text>
</comment>
<reference evidence="6 7" key="2">
    <citation type="submission" date="2018-11" db="EMBL/GenBank/DDBJ databases">
        <title>Species Designations Belie Phenotypic and Genotypic Heterogeneity in Oral Streptococci.</title>
        <authorList>
            <person name="Velsko I."/>
        </authorList>
    </citation>
    <scope>NUCLEOTIDE SEQUENCE [LARGE SCALE GENOMIC DNA]</scope>
    <source>
        <strain evidence="4 6">BCC06</strain>
        <strain evidence="3 7">KLC12</strain>
    </source>
</reference>
<dbReference type="Proteomes" id="UP000267691">
    <property type="component" value="Unassembled WGS sequence"/>
</dbReference>
<dbReference type="GO" id="GO:0042742">
    <property type="term" value="P:defense response to bacterium"/>
    <property type="evidence" value="ECO:0007669"/>
    <property type="project" value="InterPro"/>
</dbReference>
<evidence type="ECO:0000313" key="3">
    <source>
        <dbReference type="EMBL" id="RSI85784.1"/>
    </source>
</evidence>
<dbReference type="NCBIfam" id="TIGR03949">
    <property type="entry name" value="bact_IIb_cerein"/>
    <property type="match status" value="1"/>
</dbReference>
<evidence type="ECO:0000256" key="1">
    <source>
        <dbReference type="SAM" id="Phobius"/>
    </source>
</evidence>
<dbReference type="InterPro" id="IPR023991">
    <property type="entry name" value="Bacteriocin_IIb_lactobn/cerein"/>
</dbReference>
<proteinExistence type="predicted"/>
<reference evidence="2 5" key="1">
    <citation type="submission" date="2014-05" db="EMBL/GenBank/DDBJ databases">
        <authorList>
            <person name="Daugherty S.C."/>
            <person name="Tallon L.J."/>
            <person name="Sadzewicz L."/>
            <person name="Kilian M."/>
            <person name="Tettelin H."/>
        </authorList>
    </citation>
    <scope>NUCLEOTIDE SEQUENCE [LARGE SCALE GENOMIC DNA]</scope>
    <source>
        <strain evidence="2 5">SK629</strain>
    </source>
</reference>
<dbReference type="RefSeq" id="WP_001024119.1">
    <property type="nucleotide sequence ID" value="NZ_CAJJIB010000033.1"/>
</dbReference>
<dbReference type="EMBL" id="RJNT01000005">
    <property type="protein sequence ID" value="RSI85784.1"/>
    <property type="molecule type" value="Genomic_DNA"/>
</dbReference>
<feature type="transmembrane region" description="Helical" evidence="1">
    <location>
        <begin position="39"/>
        <end position="58"/>
    </location>
</feature>
<dbReference type="Proteomes" id="UP000267438">
    <property type="component" value="Unassembled WGS sequence"/>
</dbReference>
<sequence>MNILVNDHQFTAMTEKELATVDGGVLPAAVVAVPVGIKVAGYVVGGLSAVGLAAWGYFR</sequence>
<accession>A0A081Q6T7</accession>
<name>A0A081Q6T7_STRMT</name>